<evidence type="ECO:0000256" key="3">
    <source>
        <dbReference type="ARBA" id="ARBA00019589"/>
    </source>
</evidence>
<comment type="subcellular location">
    <subcellularLocation>
        <location evidence="1">Secreted</location>
    </subcellularLocation>
</comment>
<accession>A0AAN8FPK3</accession>
<dbReference type="GO" id="GO:0030234">
    <property type="term" value="F:enzyme regulator activity"/>
    <property type="evidence" value="ECO:0007669"/>
    <property type="project" value="TreeGrafter"/>
</dbReference>
<evidence type="ECO:0000256" key="4">
    <source>
        <dbReference type="ARBA" id="ARBA00022448"/>
    </source>
</evidence>
<organism evidence="10 11">
    <name type="scientific">Trichostrongylus colubriformis</name>
    <name type="common">Black scour worm</name>
    <dbReference type="NCBI Taxonomy" id="6319"/>
    <lineage>
        <taxon>Eukaryota</taxon>
        <taxon>Metazoa</taxon>
        <taxon>Ecdysozoa</taxon>
        <taxon>Nematoda</taxon>
        <taxon>Chromadorea</taxon>
        <taxon>Rhabditida</taxon>
        <taxon>Rhabditina</taxon>
        <taxon>Rhabditomorpha</taxon>
        <taxon>Strongyloidea</taxon>
        <taxon>Trichostrongylidae</taxon>
        <taxon>Trichostrongylus</taxon>
    </lineage>
</organism>
<dbReference type="EMBL" id="WIXE01003252">
    <property type="protein sequence ID" value="KAK5984111.1"/>
    <property type="molecule type" value="Genomic_DNA"/>
</dbReference>
<evidence type="ECO:0000256" key="9">
    <source>
        <dbReference type="SAM" id="SignalP"/>
    </source>
</evidence>
<evidence type="ECO:0000256" key="5">
    <source>
        <dbReference type="ARBA" id="ARBA00022525"/>
    </source>
</evidence>
<evidence type="ECO:0000256" key="7">
    <source>
        <dbReference type="ARBA" id="ARBA00023157"/>
    </source>
</evidence>
<dbReference type="GO" id="GO:0030141">
    <property type="term" value="C:secretory granule"/>
    <property type="evidence" value="ECO:0007669"/>
    <property type="project" value="InterPro"/>
</dbReference>
<dbReference type="GO" id="GO:0046883">
    <property type="term" value="P:regulation of hormone secretion"/>
    <property type="evidence" value="ECO:0007669"/>
    <property type="project" value="TreeGrafter"/>
</dbReference>
<name>A0AAN8FPK3_TRICO</name>
<keyword evidence="4" id="KW-0813">Transport</keyword>
<dbReference type="AlphaFoldDB" id="A0AAN8FPK3"/>
<evidence type="ECO:0000256" key="1">
    <source>
        <dbReference type="ARBA" id="ARBA00004613"/>
    </source>
</evidence>
<keyword evidence="7" id="KW-1015">Disulfide bond</keyword>
<keyword evidence="8" id="KW-0143">Chaperone</keyword>
<dbReference type="GO" id="GO:0007218">
    <property type="term" value="P:neuropeptide signaling pathway"/>
    <property type="evidence" value="ECO:0007669"/>
    <property type="project" value="InterPro"/>
</dbReference>
<dbReference type="Proteomes" id="UP001331761">
    <property type="component" value="Unassembled WGS sequence"/>
</dbReference>
<dbReference type="PANTHER" id="PTHR12738:SF0">
    <property type="entry name" value="NEUROENDOCRINE PROTEIN 7B2"/>
    <property type="match status" value="1"/>
</dbReference>
<comment type="caution">
    <text evidence="10">The sequence shown here is derived from an EMBL/GenBank/DDBJ whole genome shotgun (WGS) entry which is preliminary data.</text>
</comment>
<evidence type="ECO:0000256" key="2">
    <source>
        <dbReference type="ARBA" id="ARBA00006348"/>
    </source>
</evidence>
<dbReference type="InterPro" id="IPR007945">
    <property type="entry name" value="Secretogranin_V"/>
</dbReference>
<sequence length="93" mass="10416">MRALSAWWVLLVVCSLMAFGLAHSATQLAVVNEKKKWRCGGVQKLREKENFQEGQEVKSDNVLPAYCEPPNARPVGYTAADGCLEEFENRCID</sequence>
<reference evidence="10 11" key="1">
    <citation type="submission" date="2019-10" db="EMBL/GenBank/DDBJ databases">
        <title>Assembly and Annotation for the nematode Trichostrongylus colubriformis.</title>
        <authorList>
            <person name="Martin J."/>
        </authorList>
    </citation>
    <scope>NUCLEOTIDE SEQUENCE [LARGE SCALE GENOMIC DNA]</scope>
    <source>
        <strain evidence="10">G859</strain>
        <tissue evidence="10">Whole worm</tissue>
    </source>
</reference>
<dbReference type="PANTHER" id="PTHR12738">
    <property type="entry name" value="NEUROENDOCRINE PROTEIN 7B2"/>
    <property type="match status" value="1"/>
</dbReference>
<proteinExistence type="inferred from homology"/>
<keyword evidence="5" id="KW-0964">Secreted</keyword>
<evidence type="ECO:0000256" key="6">
    <source>
        <dbReference type="ARBA" id="ARBA00022729"/>
    </source>
</evidence>
<keyword evidence="6 9" id="KW-0732">Signal</keyword>
<protein>
    <recommendedName>
        <fullName evidence="3">Neuroendocrine protein 7B2</fullName>
    </recommendedName>
</protein>
<evidence type="ECO:0000256" key="8">
    <source>
        <dbReference type="ARBA" id="ARBA00023186"/>
    </source>
</evidence>
<evidence type="ECO:0000313" key="11">
    <source>
        <dbReference type="Proteomes" id="UP001331761"/>
    </source>
</evidence>
<keyword evidence="11" id="KW-1185">Reference proteome</keyword>
<dbReference type="GO" id="GO:0005576">
    <property type="term" value="C:extracellular region"/>
    <property type="evidence" value="ECO:0007669"/>
    <property type="project" value="UniProtKB-SubCell"/>
</dbReference>
<feature type="signal peptide" evidence="9">
    <location>
        <begin position="1"/>
        <end position="22"/>
    </location>
</feature>
<gene>
    <name evidence="10" type="ORF">GCK32_007943</name>
</gene>
<feature type="chain" id="PRO_5042919640" description="Neuroendocrine protein 7B2" evidence="9">
    <location>
        <begin position="23"/>
        <end position="93"/>
    </location>
</feature>
<comment type="similarity">
    <text evidence="2">Belongs to the 7B2 family.</text>
</comment>
<dbReference type="Pfam" id="PF05281">
    <property type="entry name" value="Secretogranin_V"/>
    <property type="match status" value="1"/>
</dbReference>
<evidence type="ECO:0000313" key="10">
    <source>
        <dbReference type="EMBL" id="KAK5984111.1"/>
    </source>
</evidence>